<evidence type="ECO:0000259" key="5">
    <source>
        <dbReference type="Pfam" id="PF00535"/>
    </source>
</evidence>
<feature type="domain" description="Glycosyltransferase 2-like" evidence="5">
    <location>
        <begin position="9"/>
        <end position="179"/>
    </location>
</feature>
<gene>
    <name evidence="6" type="ORF">DIT68_01535</name>
</gene>
<keyword evidence="3 6" id="KW-0808">Transferase</keyword>
<comment type="similarity">
    <text evidence="1">Belongs to the glycosyltransferase 2 family.</text>
</comment>
<evidence type="ECO:0000256" key="2">
    <source>
        <dbReference type="ARBA" id="ARBA00022676"/>
    </source>
</evidence>
<sequence>MSIEMPKISIICPTYNEEKYIANCILSMIAQDIELTAIELLFVDGRSTDKTREIIKTYQKTHPFIHLIDNPEKTVPYAMNYGIKAAKGDIIMRIDAHAHFESNYVSVLSKALIELDATNVGAVCKTDVINKTPKSLAIREVLSNKFGVGNSLFRIGIDKITVADTVPFGCYKKEVFEEYGLYNPKLTRNQDIELNKRILRNGGTIYLVPDTFCTYYARENFTDLAKNNFQNGKWNILMMKYTRNLDSLSIRHFIPFIFVMSMLIPIIFSLFWLPFIWLSVVSLLAYSFLISSISAKISAKNKLDFTSLFLAFFTLHLSYGTGSLVGLTQLITKKK</sequence>
<dbReference type="PANTHER" id="PTHR43630:SF1">
    <property type="entry name" value="POLY-BETA-1,6-N-ACETYL-D-GLUCOSAMINE SYNTHASE"/>
    <property type="match status" value="1"/>
</dbReference>
<evidence type="ECO:0000313" key="6">
    <source>
        <dbReference type="EMBL" id="PWH86967.1"/>
    </source>
</evidence>
<dbReference type="AlphaFoldDB" id="A0A2U2XGT7"/>
<dbReference type="PANTHER" id="PTHR43630">
    <property type="entry name" value="POLY-BETA-1,6-N-ACETYL-D-GLUCOSAMINE SYNTHASE"/>
    <property type="match status" value="1"/>
</dbReference>
<dbReference type="OrthoDB" id="396512at2"/>
<comment type="caution">
    <text evidence="6">The sequence shown here is derived from an EMBL/GenBank/DDBJ whole genome shotgun (WGS) entry which is preliminary data.</text>
</comment>
<evidence type="ECO:0000313" key="7">
    <source>
        <dbReference type="Proteomes" id="UP000245370"/>
    </source>
</evidence>
<dbReference type="InterPro" id="IPR001173">
    <property type="entry name" value="Glyco_trans_2-like"/>
</dbReference>
<dbReference type="EMBL" id="QFRJ01000001">
    <property type="protein sequence ID" value="PWH86967.1"/>
    <property type="molecule type" value="Genomic_DNA"/>
</dbReference>
<dbReference type="GO" id="GO:0016757">
    <property type="term" value="F:glycosyltransferase activity"/>
    <property type="evidence" value="ECO:0007669"/>
    <property type="project" value="UniProtKB-KW"/>
</dbReference>
<organism evidence="6 7">
    <name type="scientific">Brumimicrobium oceani</name>
    <dbReference type="NCBI Taxonomy" id="2100725"/>
    <lineage>
        <taxon>Bacteria</taxon>
        <taxon>Pseudomonadati</taxon>
        <taxon>Bacteroidota</taxon>
        <taxon>Flavobacteriia</taxon>
        <taxon>Flavobacteriales</taxon>
        <taxon>Crocinitomicaceae</taxon>
        <taxon>Brumimicrobium</taxon>
    </lineage>
</organism>
<dbReference type="InterPro" id="IPR029044">
    <property type="entry name" value="Nucleotide-diphossugar_trans"/>
</dbReference>
<dbReference type="Pfam" id="PF00535">
    <property type="entry name" value="Glycos_transf_2"/>
    <property type="match status" value="1"/>
</dbReference>
<feature type="transmembrane region" description="Helical" evidence="4">
    <location>
        <begin position="274"/>
        <end position="295"/>
    </location>
</feature>
<dbReference type="CDD" id="cd02525">
    <property type="entry name" value="Succinoglycan_BP_ExoA"/>
    <property type="match status" value="1"/>
</dbReference>
<reference evidence="6 7" key="2">
    <citation type="submission" date="2018-05" db="EMBL/GenBank/DDBJ databases">
        <authorList>
            <person name="Lanie J.A."/>
            <person name="Ng W.-L."/>
            <person name="Kazmierczak K.M."/>
            <person name="Andrzejewski T.M."/>
            <person name="Davidsen T.M."/>
            <person name="Wayne K.J."/>
            <person name="Tettelin H."/>
            <person name="Glass J.I."/>
            <person name="Rusch D."/>
            <person name="Podicherti R."/>
            <person name="Tsui H.-C.T."/>
            <person name="Winkler M.E."/>
        </authorList>
    </citation>
    <scope>NUCLEOTIDE SEQUENCE [LARGE SCALE GENOMIC DNA]</scope>
    <source>
        <strain evidence="6 7">C305</strain>
    </source>
</reference>
<keyword evidence="4" id="KW-1133">Transmembrane helix</keyword>
<feature type="transmembrane region" description="Helical" evidence="4">
    <location>
        <begin position="307"/>
        <end position="331"/>
    </location>
</feature>
<keyword evidence="4" id="KW-0472">Membrane</keyword>
<evidence type="ECO:0000256" key="3">
    <source>
        <dbReference type="ARBA" id="ARBA00022679"/>
    </source>
</evidence>
<evidence type="ECO:0000256" key="1">
    <source>
        <dbReference type="ARBA" id="ARBA00006739"/>
    </source>
</evidence>
<keyword evidence="4" id="KW-0812">Transmembrane</keyword>
<name>A0A2U2XGT7_9FLAO</name>
<keyword evidence="2" id="KW-0328">Glycosyltransferase</keyword>
<feature type="transmembrane region" description="Helical" evidence="4">
    <location>
        <begin position="248"/>
        <end position="268"/>
    </location>
</feature>
<dbReference type="SUPFAM" id="SSF53448">
    <property type="entry name" value="Nucleotide-diphospho-sugar transferases"/>
    <property type="match status" value="1"/>
</dbReference>
<keyword evidence="7" id="KW-1185">Reference proteome</keyword>
<proteinExistence type="inferred from homology"/>
<protein>
    <submittedName>
        <fullName evidence="6">Glycosyltransferase family 2 protein</fullName>
    </submittedName>
</protein>
<dbReference type="Proteomes" id="UP000245370">
    <property type="component" value="Unassembled WGS sequence"/>
</dbReference>
<evidence type="ECO:0000256" key="4">
    <source>
        <dbReference type="SAM" id="Phobius"/>
    </source>
</evidence>
<dbReference type="Gene3D" id="3.90.550.10">
    <property type="entry name" value="Spore Coat Polysaccharide Biosynthesis Protein SpsA, Chain A"/>
    <property type="match status" value="1"/>
</dbReference>
<reference evidence="6 7" key="1">
    <citation type="submission" date="2018-05" db="EMBL/GenBank/DDBJ databases">
        <title>Brumimicrobium oceani sp. nov., isolated from coastal sediment.</title>
        <authorList>
            <person name="Kou Y."/>
        </authorList>
    </citation>
    <scope>NUCLEOTIDE SEQUENCE [LARGE SCALE GENOMIC DNA]</scope>
    <source>
        <strain evidence="6 7">C305</strain>
    </source>
</reference>
<accession>A0A2U2XGT7</accession>